<dbReference type="PANTHER" id="PTHR42879">
    <property type="entry name" value="3-OXOACYL-(ACYL-CARRIER-PROTEIN) REDUCTASE"/>
    <property type="match status" value="1"/>
</dbReference>
<dbReference type="FunFam" id="3.40.50.720:FF:000084">
    <property type="entry name" value="Short-chain dehydrogenase reductase"/>
    <property type="match status" value="1"/>
</dbReference>
<proteinExistence type="inferred from homology"/>
<organism evidence="5 6">
    <name type="scientific">Metarhizobium album</name>
    <dbReference type="NCBI Taxonomy" id="2182425"/>
    <lineage>
        <taxon>Bacteria</taxon>
        <taxon>Pseudomonadati</taxon>
        <taxon>Pseudomonadota</taxon>
        <taxon>Alphaproteobacteria</taxon>
        <taxon>Hyphomicrobiales</taxon>
        <taxon>Rhizobiaceae</taxon>
        <taxon>Metarhizobium</taxon>
    </lineage>
</organism>
<dbReference type="SUPFAM" id="SSF51735">
    <property type="entry name" value="NAD(P)-binding Rossmann-fold domains"/>
    <property type="match status" value="1"/>
</dbReference>
<dbReference type="SMART" id="SM00822">
    <property type="entry name" value="PKS_KR"/>
    <property type="match status" value="1"/>
</dbReference>
<evidence type="ECO:0000313" key="5">
    <source>
        <dbReference type="EMBL" id="PWE56310.1"/>
    </source>
</evidence>
<evidence type="ECO:0000313" key="6">
    <source>
        <dbReference type="Proteomes" id="UP000245252"/>
    </source>
</evidence>
<dbReference type="Pfam" id="PF00106">
    <property type="entry name" value="adh_short"/>
    <property type="match status" value="1"/>
</dbReference>
<dbReference type="CDD" id="cd05233">
    <property type="entry name" value="SDR_c"/>
    <property type="match status" value="1"/>
</dbReference>
<evidence type="ECO:0000256" key="2">
    <source>
        <dbReference type="ARBA" id="ARBA00023002"/>
    </source>
</evidence>
<evidence type="ECO:0000256" key="1">
    <source>
        <dbReference type="ARBA" id="ARBA00006484"/>
    </source>
</evidence>
<dbReference type="RefSeq" id="WP_109458630.1">
    <property type="nucleotide sequence ID" value="NZ_QFBC01000004.1"/>
</dbReference>
<comment type="caution">
    <text evidence="5">The sequence shown here is derived from an EMBL/GenBank/DDBJ whole genome shotgun (WGS) entry which is preliminary data.</text>
</comment>
<accession>A0A2U2DSM0</accession>
<dbReference type="InterPro" id="IPR050259">
    <property type="entry name" value="SDR"/>
</dbReference>
<dbReference type="Gene3D" id="3.40.50.720">
    <property type="entry name" value="NAD(P)-binding Rossmann-like Domain"/>
    <property type="match status" value="1"/>
</dbReference>
<comment type="similarity">
    <text evidence="1 3">Belongs to the short-chain dehydrogenases/reductases (SDR) family.</text>
</comment>
<evidence type="ECO:0000259" key="4">
    <source>
        <dbReference type="SMART" id="SM00822"/>
    </source>
</evidence>
<keyword evidence="6" id="KW-1185">Reference proteome</keyword>
<keyword evidence="2" id="KW-0560">Oxidoreductase</keyword>
<reference evidence="5 6" key="1">
    <citation type="submission" date="2018-05" db="EMBL/GenBank/DDBJ databases">
        <title>The draft genome of strain NS-104.</title>
        <authorList>
            <person name="Hang P."/>
            <person name="Jiang J."/>
        </authorList>
    </citation>
    <scope>NUCLEOTIDE SEQUENCE [LARGE SCALE GENOMIC DNA]</scope>
    <source>
        <strain evidence="5 6">NS-104</strain>
    </source>
</reference>
<dbReference type="AlphaFoldDB" id="A0A2U2DSM0"/>
<gene>
    <name evidence="5" type="ORF">DEM27_12905</name>
</gene>
<name>A0A2U2DSM0_9HYPH</name>
<dbReference type="PRINTS" id="PR00080">
    <property type="entry name" value="SDRFAMILY"/>
</dbReference>
<dbReference type="InterPro" id="IPR020904">
    <property type="entry name" value="Sc_DH/Rdtase_CS"/>
</dbReference>
<evidence type="ECO:0000256" key="3">
    <source>
        <dbReference type="RuleBase" id="RU000363"/>
    </source>
</evidence>
<feature type="domain" description="Ketoreductase" evidence="4">
    <location>
        <begin position="10"/>
        <end position="179"/>
    </location>
</feature>
<dbReference type="GO" id="GO:0032787">
    <property type="term" value="P:monocarboxylic acid metabolic process"/>
    <property type="evidence" value="ECO:0007669"/>
    <property type="project" value="UniProtKB-ARBA"/>
</dbReference>
<dbReference type="Proteomes" id="UP000245252">
    <property type="component" value="Unassembled WGS sequence"/>
</dbReference>
<protein>
    <submittedName>
        <fullName evidence="5">3-hydroxyacyl-CoA dehydrogenase</fullName>
    </submittedName>
</protein>
<dbReference type="InterPro" id="IPR057326">
    <property type="entry name" value="KR_dom"/>
</dbReference>
<dbReference type="OrthoDB" id="9804774at2"/>
<dbReference type="GO" id="GO:0016491">
    <property type="term" value="F:oxidoreductase activity"/>
    <property type="evidence" value="ECO:0007669"/>
    <property type="project" value="UniProtKB-KW"/>
</dbReference>
<dbReference type="PRINTS" id="PR00081">
    <property type="entry name" value="GDHRDH"/>
</dbReference>
<dbReference type="InterPro" id="IPR036291">
    <property type="entry name" value="NAD(P)-bd_dom_sf"/>
</dbReference>
<dbReference type="InterPro" id="IPR002347">
    <property type="entry name" value="SDR_fam"/>
</dbReference>
<dbReference type="PANTHER" id="PTHR42879:SF2">
    <property type="entry name" value="3-OXOACYL-[ACYL-CARRIER-PROTEIN] REDUCTASE FABG"/>
    <property type="match status" value="1"/>
</dbReference>
<dbReference type="PROSITE" id="PS00061">
    <property type="entry name" value="ADH_SHORT"/>
    <property type="match status" value="1"/>
</dbReference>
<dbReference type="EMBL" id="QFBC01000004">
    <property type="protein sequence ID" value="PWE56310.1"/>
    <property type="molecule type" value="Genomic_DNA"/>
</dbReference>
<sequence length="263" mass="26615">MGGTGKLGRRHALVTGAGSGIGAAIARTLVQNGARVTLAGRRREPLDALAAELAGSDVFVADGFDVTDAAAIARGLEAARQAFGPVGILVNNAGEAPSAPFEKTSLDMWSHVIGVDLTGVFQVTQAVLPDLKSVGDGARIINVASTAGLVGYGYVSAYCAAKHGVVGLTRALALELARKGVTVNAVCPGFTDTPIIQRSVAAIAAKTGRSEEEALSEFVKSNPQGRLVKPEEVADTVLWLASPGSSSITGQAIVVAGGEVMAG</sequence>